<proteinExistence type="predicted"/>
<accession>C4G9D2</accession>
<dbReference type="InterPro" id="IPR024523">
    <property type="entry name" value="DUF3793"/>
</dbReference>
<dbReference type="Pfam" id="PF12672">
    <property type="entry name" value="DUF3793"/>
    <property type="match status" value="1"/>
</dbReference>
<dbReference type="eggNOG" id="ENOG5032SGE">
    <property type="taxonomic scope" value="Bacteria"/>
</dbReference>
<evidence type="ECO:0008006" key="3">
    <source>
        <dbReference type="Google" id="ProtNLM"/>
    </source>
</evidence>
<gene>
    <name evidence="1" type="ORF">GCWU000342_00585</name>
</gene>
<comment type="caution">
    <text evidence="1">The sequence shown here is derived from an EMBL/GenBank/DDBJ whole genome shotgun (WGS) entry which is preliminary data.</text>
</comment>
<reference evidence="1" key="1">
    <citation type="submission" date="2009-04" db="EMBL/GenBank/DDBJ databases">
        <authorList>
            <person name="Weinstock G."/>
            <person name="Sodergren E."/>
            <person name="Clifton S."/>
            <person name="Fulton L."/>
            <person name="Fulton B."/>
            <person name="Courtney L."/>
            <person name="Fronick C."/>
            <person name="Harrison M."/>
            <person name="Strong C."/>
            <person name="Farmer C."/>
            <person name="Delahaunty K."/>
            <person name="Markovic C."/>
            <person name="Hall O."/>
            <person name="Minx P."/>
            <person name="Tomlinson C."/>
            <person name="Mitreva M."/>
            <person name="Nelson J."/>
            <person name="Hou S."/>
            <person name="Wollam A."/>
            <person name="Pepin K.H."/>
            <person name="Johnson M."/>
            <person name="Bhonagiri V."/>
            <person name="Nash W.E."/>
            <person name="Warren W."/>
            <person name="Chinwalla A."/>
            <person name="Mardis E.R."/>
            <person name="Wilson R.K."/>
        </authorList>
    </citation>
    <scope>NUCLEOTIDE SEQUENCE [LARGE SCALE GENOMIC DNA]</scope>
    <source>
        <strain evidence="1">DSM 14600</strain>
    </source>
</reference>
<evidence type="ECO:0000313" key="1">
    <source>
        <dbReference type="EMBL" id="EEP29229.1"/>
    </source>
</evidence>
<name>C4G9D2_9FIRM</name>
<dbReference type="HOGENOM" id="CLU_080981_1_0_9"/>
<dbReference type="Proteomes" id="UP000003494">
    <property type="component" value="Unassembled WGS sequence"/>
</dbReference>
<dbReference type="STRING" id="626523.GCWU000342_00585"/>
<sequence>MPERYLIEHCAPTLAAIKTGNLFSISVHSREEAYQEAREINRILRRRGLRAIPVKRRGNRALIYLYRPAFLKRDLLDPEAAEILRKRGYCPGNTQSCLTQLLQHLANDEDFPHEIGLFLGYPPADVRGFIQSPSRGVQCVGYWKVYENRNRAEETFQRYRQCSLCYRREYERGMTLEQLAVQS</sequence>
<dbReference type="EMBL" id="ACIP02000001">
    <property type="protein sequence ID" value="EEP29229.1"/>
    <property type="molecule type" value="Genomic_DNA"/>
</dbReference>
<evidence type="ECO:0000313" key="2">
    <source>
        <dbReference type="Proteomes" id="UP000003494"/>
    </source>
</evidence>
<dbReference type="RefSeq" id="WP_006905617.1">
    <property type="nucleotide sequence ID" value="NZ_GG665866.1"/>
</dbReference>
<keyword evidence="2" id="KW-1185">Reference proteome</keyword>
<organism evidence="1 2">
    <name type="scientific">Shuttleworthella satelles DSM 14600</name>
    <dbReference type="NCBI Taxonomy" id="626523"/>
    <lineage>
        <taxon>Bacteria</taxon>
        <taxon>Bacillati</taxon>
        <taxon>Bacillota</taxon>
        <taxon>Clostridia</taxon>
        <taxon>Lachnospirales</taxon>
        <taxon>Lachnospiraceae</taxon>
        <taxon>Shuttleworthella</taxon>
    </lineage>
</organism>
<dbReference type="AlphaFoldDB" id="C4G9D2"/>
<protein>
    <recommendedName>
        <fullName evidence="3">DUF3793 domain-containing protein</fullName>
    </recommendedName>
</protein>